<reference evidence="1 2" key="1">
    <citation type="journal article" date="2015" name="Nat. Commun.">
        <title>Lucilia cuprina genome unlocks parasitic fly biology to underpin future interventions.</title>
        <authorList>
            <person name="Anstead C.A."/>
            <person name="Korhonen P.K."/>
            <person name="Young N.D."/>
            <person name="Hall R.S."/>
            <person name="Jex A.R."/>
            <person name="Murali S.C."/>
            <person name="Hughes D.S."/>
            <person name="Lee S.F."/>
            <person name="Perry T."/>
            <person name="Stroehlein A.J."/>
            <person name="Ansell B.R."/>
            <person name="Breugelmans B."/>
            <person name="Hofmann A."/>
            <person name="Qu J."/>
            <person name="Dugan S."/>
            <person name="Lee S.L."/>
            <person name="Chao H."/>
            <person name="Dinh H."/>
            <person name="Han Y."/>
            <person name="Doddapaneni H.V."/>
            <person name="Worley K.C."/>
            <person name="Muzny D.M."/>
            <person name="Ioannidis P."/>
            <person name="Waterhouse R.M."/>
            <person name="Zdobnov E.M."/>
            <person name="James P.J."/>
            <person name="Bagnall N.H."/>
            <person name="Kotze A.C."/>
            <person name="Gibbs R.A."/>
            <person name="Richards S."/>
            <person name="Batterham P."/>
            <person name="Gasser R.B."/>
        </authorList>
    </citation>
    <scope>NUCLEOTIDE SEQUENCE [LARGE SCALE GENOMIC DNA]</scope>
    <source>
        <strain evidence="1 2">LS</strain>
        <tissue evidence="1">Full body</tissue>
    </source>
</reference>
<evidence type="ECO:0000313" key="1">
    <source>
        <dbReference type="EMBL" id="KNC23375.1"/>
    </source>
</evidence>
<dbReference type="AlphaFoldDB" id="A0A0L0BTJ1"/>
<dbReference type="Proteomes" id="UP000037069">
    <property type="component" value="Unassembled WGS sequence"/>
</dbReference>
<protein>
    <recommendedName>
        <fullName evidence="3">MADF domain-containing protein</fullName>
    </recommendedName>
</protein>
<evidence type="ECO:0008006" key="3">
    <source>
        <dbReference type="Google" id="ProtNLM"/>
    </source>
</evidence>
<gene>
    <name evidence="1" type="ORF">FF38_00883</name>
</gene>
<evidence type="ECO:0000313" key="2">
    <source>
        <dbReference type="Proteomes" id="UP000037069"/>
    </source>
</evidence>
<sequence length="173" mass="20310">MTHQVGSQRSDIFEVRTTYRPIPITHSEEPTINGGSTKFINGSFSSSKINKLWIHQYDSETSWSHENILKLIQEVETRRSLWDVGYAEYKLHKDNLWQEVADAIPATFIVNQIFTNFVFRNVETQMIRFLVTLDLVMKCPLYHHHCFNGERSFETNIAQLSYLYPSPSRECYI</sequence>
<comment type="caution">
    <text evidence="1">The sequence shown here is derived from an EMBL/GenBank/DDBJ whole genome shotgun (WGS) entry which is preliminary data.</text>
</comment>
<dbReference type="EMBL" id="JRES01001353">
    <property type="protein sequence ID" value="KNC23375.1"/>
    <property type="molecule type" value="Genomic_DNA"/>
</dbReference>
<name>A0A0L0BTJ1_LUCCU</name>
<keyword evidence="2" id="KW-1185">Reference proteome</keyword>
<proteinExistence type="predicted"/>
<accession>A0A0L0BTJ1</accession>
<organism evidence="1 2">
    <name type="scientific">Lucilia cuprina</name>
    <name type="common">Green bottle fly</name>
    <name type="synonym">Australian sheep blowfly</name>
    <dbReference type="NCBI Taxonomy" id="7375"/>
    <lineage>
        <taxon>Eukaryota</taxon>
        <taxon>Metazoa</taxon>
        <taxon>Ecdysozoa</taxon>
        <taxon>Arthropoda</taxon>
        <taxon>Hexapoda</taxon>
        <taxon>Insecta</taxon>
        <taxon>Pterygota</taxon>
        <taxon>Neoptera</taxon>
        <taxon>Endopterygota</taxon>
        <taxon>Diptera</taxon>
        <taxon>Brachycera</taxon>
        <taxon>Muscomorpha</taxon>
        <taxon>Oestroidea</taxon>
        <taxon>Calliphoridae</taxon>
        <taxon>Luciliinae</taxon>
        <taxon>Lucilia</taxon>
    </lineage>
</organism>